<organism evidence="1 2">
    <name type="scientific">Caulobacter segnis</name>
    <dbReference type="NCBI Taxonomy" id="88688"/>
    <lineage>
        <taxon>Bacteria</taxon>
        <taxon>Pseudomonadati</taxon>
        <taxon>Pseudomonadota</taxon>
        <taxon>Alphaproteobacteria</taxon>
        <taxon>Caulobacterales</taxon>
        <taxon>Caulobacteraceae</taxon>
        <taxon>Caulobacter</taxon>
    </lineage>
</organism>
<evidence type="ECO:0000313" key="1">
    <source>
        <dbReference type="EMBL" id="PZR35696.1"/>
    </source>
</evidence>
<comment type="caution">
    <text evidence="1">The sequence shown here is derived from an EMBL/GenBank/DDBJ whole genome shotgun (WGS) entry which is preliminary data.</text>
</comment>
<protein>
    <submittedName>
        <fullName evidence="1">Uncharacterized protein</fullName>
    </submittedName>
</protein>
<sequence>MRSDLFPDPLSHASVDECGPPALTRGERVLLWLLRQWVTARVLGQEPGERLSREAGALISPRVAAAFILMMTTIEGQVRRPLCVAAPGRQGYAEDEQRLVTACGICPASPEIAGRLLESLVIAPESVIVTARFLNMALAQEALTLPVRFEEPEYARTKRPTLH</sequence>
<dbReference type="EMBL" id="QFQZ01000013">
    <property type="protein sequence ID" value="PZR35696.1"/>
    <property type="molecule type" value="Genomic_DNA"/>
</dbReference>
<evidence type="ECO:0000313" key="2">
    <source>
        <dbReference type="Proteomes" id="UP000249393"/>
    </source>
</evidence>
<dbReference type="AlphaFoldDB" id="A0A2W5VGF7"/>
<dbReference type="RefSeq" id="WP_304275486.1">
    <property type="nucleotide sequence ID" value="NZ_QFQZ01000013.1"/>
</dbReference>
<name>A0A2W5VGF7_9CAUL</name>
<reference evidence="1 2" key="1">
    <citation type="submission" date="2017-08" db="EMBL/GenBank/DDBJ databases">
        <title>Infants hospitalized years apart are colonized by the same room-sourced microbial strains.</title>
        <authorList>
            <person name="Brooks B."/>
            <person name="Olm M.R."/>
            <person name="Firek B.A."/>
            <person name="Baker R."/>
            <person name="Thomas B.C."/>
            <person name="Morowitz M.J."/>
            <person name="Banfield J.F."/>
        </authorList>
    </citation>
    <scope>NUCLEOTIDE SEQUENCE [LARGE SCALE GENOMIC DNA]</scope>
    <source>
        <strain evidence="1">S2_003_000_R2_4</strain>
    </source>
</reference>
<dbReference type="Proteomes" id="UP000249393">
    <property type="component" value="Unassembled WGS sequence"/>
</dbReference>
<gene>
    <name evidence="1" type="ORF">DI526_06155</name>
</gene>
<proteinExistence type="predicted"/>
<accession>A0A2W5VGF7</accession>